<sequence length="349" mass="38277">MADEGEQTRKKKSFFPKAGSVTVSAIGLILMSGAGEHAEIHGFTPNMYGATGGAKVKNRAGVPAPDQMRVGACRALYIPKHNGNMKGVLPVYDFTQDYSDKLWDENIGSDKWRYTLDLMRKPQGDGKDGAEVAYLVDVEEFNNAAEKQVINVSRRSLGATRETTTLSLPIRDSDSAFTFTIPPSAEVHTATMSHQVPPITTGAPTESCPGPWFTITSTESPTSYQWQVHPVEPGPLRYTLIELPSPGHDASAVEPENQHRHRALYHNVGVGTSLVQPFSEGVLLLPAHKEMDADLDIVVLTSLIGLLWKARGVPLVKSEVPGAKEDGYENEVQEERELLYENVERQEGR</sequence>
<name>A0ABR4E9Z7_9PEZI</name>
<dbReference type="Proteomes" id="UP001600888">
    <property type="component" value="Unassembled WGS sequence"/>
</dbReference>
<evidence type="ECO:0000313" key="2">
    <source>
        <dbReference type="Proteomes" id="UP001600888"/>
    </source>
</evidence>
<gene>
    <name evidence="1" type="ORF">FJTKL_13615</name>
</gene>
<dbReference type="EMBL" id="JBAWTH010000078">
    <property type="protein sequence ID" value="KAL2279247.1"/>
    <property type="molecule type" value="Genomic_DNA"/>
</dbReference>
<comment type="caution">
    <text evidence="1">The sequence shown here is derived from an EMBL/GenBank/DDBJ whole genome shotgun (WGS) entry which is preliminary data.</text>
</comment>
<evidence type="ECO:0000313" key="1">
    <source>
        <dbReference type="EMBL" id="KAL2279247.1"/>
    </source>
</evidence>
<accession>A0ABR4E9Z7</accession>
<proteinExistence type="predicted"/>
<reference evidence="1 2" key="1">
    <citation type="submission" date="2024-03" db="EMBL/GenBank/DDBJ databases">
        <title>A high-quality draft genome sequence of Diaporthe vaccinii, a causative agent of upright dieback and viscid rot disease in cranberry plants.</title>
        <authorList>
            <person name="Sarrasin M."/>
            <person name="Lang B.F."/>
            <person name="Burger G."/>
        </authorList>
    </citation>
    <scope>NUCLEOTIDE SEQUENCE [LARGE SCALE GENOMIC DNA]</scope>
    <source>
        <strain evidence="1 2">IS7</strain>
    </source>
</reference>
<protein>
    <submittedName>
        <fullName evidence="1">Uncharacterized protein</fullName>
    </submittedName>
</protein>
<organism evidence="1 2">
    <name type="scientific">Diaporthe vaccinii</name>
    <dbReference type="NCBI Taxonomy" id="105482"/>
    <lineage>
        <taxon>Eukaryota</taxon>
        <taxon>Fungi</taxon>
        <taxon>Dikarya</taxon>
        <taxon>Ascomycota</taxon>
        <taxon>Pezizomycotina</taxon>
        <taxon>Sordariomycetes</taxon>
        <taxon>Sordariomycetidae</taxon>
        <taxon>Diaporthales</taxon>
        <taxon>Diaporthaceae</taxon>
        <taxon>Diaporthe</taxon>
        <taxon>Diaporthe eres species complex</taxon>
    </lineage>
</organism>
<keyword evidence="2" id="KW-1185">Reference proteome</keyword>